<dbReference type="InterPro" id="IPR050904">
    <property type="entry name" value="Adhesion/Biosynth-related"/>
</dbReference>
<dbReference type="PANTHER" id="PTHR10900:SF77">
    <property type="entry name" value="FI19380P1"/>
    <property type="match status" value="1"/>
</dbReference>
<dbReference type="EMBL" id="JAPDVH010000001">
    <property type="protein sequence ID" value="MCW4156565.1"/>
    <property type="molecule type" value="Genomic_DNA"/>
</dbReference>
<keyword evidence="1" id="KW-0732">Signal</keyword>
<evidence type="ECO:0000313" key="3">
    <source>
        <dbReference type="EMBL" id="MCW4156565.1"/>
    </source>
</evidence>
<comment type="caution">
    <text evidence="3">The sequence shown here is derived from an EMBL/GenBank/DDBJ whole genome shotgun (WGS) entry which is preliminary data.</text>
</comment>
<dbReference type="Pfam" id="PF17133">
    <property type="entry name" value="DUF5108"/>
    <property type="match status" value="1"/>
</dbReference>
<feature type="signal peptide" evidence="1">
    <location>
        <begin position="1"/>
        <end position="22"/>
    </location>
</feature>
<evidence type="ECO:0000259" key="2">
    <source>
        <dbReference type="PROSITE" id="PS50213"/>
    </source>
</evidence>
<dbReference type="RefSeq" id="WP_264902118.1">
    <property type="nucleotide sequence ID" value="NZ_JAPDVH010000001.1"/>
</dbReference>
<dbReference type="InterPro" id="IPR033401">
    <property type="entry name" value="DUF5108"/>
</dbReference>
<dbReference type="InterPro" id="IPR036378">
    <property type="entry name" value="FAS1_dom_sf"/>
</dbReference>
<dbReference type="Proteomes" id="UP001209168">
    <property type="component" value="Unassembled WGS sequence"/>
</dbReference>
<dbReference type="SMART" id="SM00554">
    <property type="entry name" value="FAS1"/>
    <property type="match status" value="1"/>
</dbReference>
<gene>
    <name evidence="3" type="ORF">ONT23_13745</name>
</gene>
<dbReference type="SUPFAM" id="SSF82153">
    <property type="entry name" value="FAS1 domain"/>
    <property type="match status" value="2"/>
</dbReference>
<dbReference type="PROSITE" id="PS50213">
    <property type="entry name" value="FAS1"/>
    <property type="match status" value="2"/>
</dbReference>
<reference evidence="3" key="1">
    <citation type="submission" date="2022-11" db="EMBL/GenBank/DDBJ databases">
        <title>Genomic repertoires linked with pathogenic potency of arthritogenic Prevotella copri isolated from the gut of rheumatoid arthritis patients.</title>
        <authorList>
            <person name="Nii T."/>
            <person name="Maeda Y."/>
            <person name="Motooka D."/>
            <person name="Naito M."/>
            <person name="Matsumoto Y."/>
            <person name="Ogawa T."/>
            <person name="Oguro-Igashira E."/>
            <person name="Kishikawa T."/>
            <person name="Yamashita M."/>
            <person name="Koizumi S."/>
            <person name="Kurakawa T."/>
            <person name="Okumura R."/>
            <person name="Kayama H."/>
            <person name="Murakami M."/>
            <person name="Sakaguchi T."/>
            <person name="Das B."/>
            <person name="Nakamura S."/>
            <person name="Okada Y."/>
            <person name="Kumanogoh A."/>
            <person name="Takeda K."/>
        </authorList>
    </citation>
    <scope>NUCLEOTIDE SEQUENCE</scope>
    <source>
        <strain evidence="3">H012_8</strain>
    </source>
</reference>
<accession>A0AAW5UVQ5</accession>
<name>A0AAW5UVQ5_9BACT</name>
<evidence type="ECO:0000313" key="4">
    <source>
        <dbReference type="Proteomes" id="UP001209168"/>
    </source>
</evidence>
<dbReference type="PROSITE" id="PS51257">
    <property type="entry name" value="PROKAR_LIPOPROTEIN"/>
    <property type="match status" value="1"/>
</dbReference>
<dbReference type="Gene3D" id="2.30.180.10">
    <property type="entry name" value="FAS1 domain"/>
    <property type="match status" value="2"/>
</dbReference>
<dbReference type="Pfam" id="PF02469">
    <property type="entry name" value="Fasciclin"/>
    <property type="match status" value="1"/>
</dbReference>
<proteinExistence type="predicted"/>
<feature type="chain" id="PRO_5043902299" evidence="1">
    <location>
        <begin position="23"/>
        <end position="578"/>
    </location>
</feature>
<organism evidence="3 4">
    <name type="scientific">Segatella copri</name>
    <dbReference type="NCBI Taxonomy" id="165179"/>
    <lineage>
        <taxon>Bacteria</taxon>
        <taxon>Pseudomonadati</taxon>
        <taxon>Bacteroidota</taxon>
        <taxon>Bacteroidia</taxon>
        <taxon>Bacteroidales</taxon>
        <taxon>Prevotellaceae</taxon>
        <taxon>Segatella</taxon>
    </lineage>
</organism>
<evidence type="ECO:0000256" key="1">
    <source>
        <dbReference type="SAM" id="SignalP"/>
    </source>
</evidence>
<dbReference type="AlphaFoldDB" id="A0AAW5UVQ5"/>
<feature type="domain" description="FAS1" evidence="2">
    <location>
        <begin position="40"/>
        <end position="181"/>
    </location>
</feature>
<protein>
    <submittedName>
        <fullName evidence="3">DUF5108 domain-containing protein</fullName>
    </submittedName>
</protein>
<feature type="domain" description="FAS1" evidence="2">
    <location>
        <begin position="185"/>
        <end position="361"/>
    </location>
</feature>
<sequence>MKKIYFLGLAAMLMLASCDSSVFDIGSDPAQGSTFKSDENSPISNTLEKDGRFGEFVNVLNVSGLYNALNQSSDGVSFTVFAPTDEAMNKFEAALGSKVADAGKEYARSFVLYHTVKDSIQADQFVNKTSITSLTKDKINIKIDEEHSGQAILSNSNSQAQVIEMGLPASNGKIYVLSSALTPLVETLADRISGNREYSILNQAVKETGWDKILNTVTDTMMVEGVETTVNRNYSVLAVNDATFAKANIASLEQLKQKLAEMNTDAMVSADSLLRAYVGYHIINSKNTLDAMGTVQGDNTSRLWSTGASNLVFTLTTDTTKTAAAERYAINTASGTPVHFVENESNVLALNGYLHQVDSWMPVWEPAQQMVVWDLADDNEIKSLVEDASVEYQPEVASTKQQLVSLSRASCFTHSETETKNTTFAPICYYTTLKPADKAIEYGAKQANNNDCIVFNLGNTGTASMQTPTLVRGKYKVLLDVVYTTSHNFMRQKTDGSGGTLEVTFDGKDRNYVAPYTLVKSSSNVVLPGVYTTVLYDEIEFDSTSSHTFSFKVKDGAASTNKNFSLQFDTITFVPVND</sequence>
<dbReference type="PANTHER" id="PTHR10900">
    <property type="entry name" value="PERIOSTIN-RELATED"/>
    <property type="match status" value="1"/>
</dbReference>
<dbReference type="InterPro" id="IPR000782">
    <property type="entry name" value="FAS1_domain"/>
</dbReference>